<dbReference type="EMBL" id="LKCW01000001">
    <property type="protein sequence ID" value="KPM46352.1"/>
    <property type="molecule type" value="Genomic_DNA"/>
</dbReference>
<dbReference type="AlphaFoldDB" id="A0A0P7BYP7"/>
<sequence>MGDLLPSTSGHPPFNDWTSGTSRDAEQGNTSEYKPGPGNAIVAPHGLGNGHQNAVRDHGGEFTGGENDPVWLSVLAQAATRQAELGSGVGDRHLGAQEPTEVGGAFVQTGDPNVMLGYPGSETDTSMNFFLGDGGNYYLTNCL</sequence>
<reference evidence="2 3" key="1">
    <citation type="submission" date="2015-09" db="EMBL/GenBank/DDBJ databases">
        <title>Draft genome of a European isolate of the apple canker pathogen Neonectria ditissima.</title>
        <authorList>
            <person name="Gomez-Cortecero A."/>
            <person name="Harrison R.J."/>
            <person name="Armitage A.D."/>
        </authorList>
    </citation>
    <scope>NUCLEOTIDE SEQUENCE [LARGE SCALE GENOMIC DNA]</scope>
    <source>
        <strain evidence="2 3">R09/05</strain>
    </source>
</reference>
<feature type="region of interest" description="Disordered" evidence="1">
    <location>
        <begin position="1"/>
        <end position="68"/>
    </location>
</feature>
<evidence type="ECO:0000313" key="3">
    <source>
        <dbReference type="Proteomes" id="UP000050424"/>
    </source>
</evidence>
<keyword evidence="3" id="KW-1185">Reference proteome</keyword>
<gene>
    <name evidence="2" type="ORF">AK830_g181</name>
</gene>
<protein>
    <submittedName>
        <fullName evidence="2">Uncharacterized protein</fullName>
    </submittedName>
</protein>
<name>A0A0P7BYP7_9HYPO</name>
<organism evidence="2 3">
    <name type="scientific">Neonectria ditissima</name>
    <dbReference type="NCBI Taxonomy" id="78410"/>
    <lineage>
        <taxon>Eukaryota</taxon>
        <taxon>Fungi</taxon>
        <taxon>Dikarya</taxon>
        <taxon>Ascomycota</taxon>
        <taxon>Pezizomycotina</taxon>
        <taxon>Sordariomycetes</taxon>
        <taxon>Hypocreomycetidae</taxon>
        <taxon>Hypocreales</taxon>
        <taxon>Nectriaceae</taxon>
        <taxon>Neonectria</taxon>
    </lineage>
</organism>
<accession>A0A0P7BYP7</accession>
<evidence type="ECO:0000256" key="1">
    <source>
        <dbReference type="SAM" id="MobiDB-lite"/>
    </source>
</evidence>
<proteinExistence type="predicted"/>
<feature type="compositionally biased region" description="Polar residues" evidence="1">
    <location>
        <begin position="1"/>
        <end position="32"/>
    </location>
</feature>
<evidence type="ECO:0000313" key="2">
    <source>
        <dbReference type="EMBL" id="KPM46352.1"/>
    </source>
</evidence>
<comment type="caution">
    <text evidence="2">The sequence shown here is derived from an EMBL/GenBank/DDBJ whole genome shotgun (WGS) entry which is preliminary data.</text>
</comment>
<dbReference type="Proteomes" id="UP000050424">
    <property type="component" value="Unassembled WGS sequence"/>
</dbReference>